<name>A0ABM7SCI9_9HELI</name>
<accession>A0ABM7SCI9</accession>
<proteinExistence type="predicted"/>
<keyword evidence="3" id="KW-0732">Signal</keyword>
<organism evidence="4 5">
    <name type="scientific">Helicobacter gastrocanis</name>
    <dbReference type="NCBI Taxonomy" id="2849641"/>
    <lineage>
        <taxon>Bacteria</taxon>
        <taxon>Pseudomonadati</taxon>
        <taxon>Campylobacterota</taxon>
        <taxon>Epsilonproteobacteria</taxon>
        <taxon>Campylobacterales</taxon>
        <taxon>Helicobacteraceae</taxon>
        <taxon>Helicobacter</taxon>
    </lineage>
</organism>
<gene>
    <name evidence="4" type="ORF">NHP190003_08030</name>
</gene>
<feature type="signal peptide" evidence="3">
    <location>
        <begin position="1"/>
        <end position="17"/>
    </location>
</feature>
<evidence type="ECO:0000313" key="4">
    <source>
        <dbReference type="EMBL" id="BCZ17521.1"/>
    </source>
</evidence>
<dbReference type="RefSeq" id="WP_260320681.1">
    <property type="nucleotide sequence ID" value="NZ_AP024814.1"/>
</dbReference>
<reference evidence="4 5" key="1">
    <citation type="submission" date="2021-07" db="EMBL/GenBank/DDBJ databases">
        <title>Novel Helicobacter sp. Isolated from a dog.</title>
        <authorList>
            <person name="Rimbara E."/>
            <person name="Suzuki M."/>
        </authorList>
    </citation>
    <scope>NUCLEOTIDE SEQUENCE [LARGE SCALE GENOMIC DNA]</scope>
    <source>
        <strain evidence="5">NHP19-003</strain>
    </source>
</reference>
<feature type="compositionally biased region" description="Pro residues" evidence="2">
    <location>
        <begin position="591"/>
        <end position="606"/>
    </location>
</feature>
<feature type="chain" id="PRO_5045431700" description="Outer membrane protein" evidence="3">
    <location>
        <begin position="18"/>
        <end position="639"/>
    </location>
</feature>
<feature type="coiled-coil region" evidence="1">
    <location>
        <begin position="55"/>
        <end position="82"/>
    </location>
</feature>
<evidence type="ECO:0000256" key="3">
    <source>
        <dbReference type="SAM" id="SignalP"/>
    </source>
</evidence>
<dbReference type="Proteomes" id="UP000826775">
    <property type="component" value="Chromosome"/>
</dbReference>
<dbReference type="Gene3D" id="1.10.1420.10">
    <property type="match status" value="1"/>
</dbReference>
<evidence type="ECO:0008006" key="6">
    <source>
        <dbReference type="Google" id="ProtNLM"/>
    </source>
</evidence>
<evidence type="ECO:0000313" key="5">
    <source>
        <dbReference type="Proteomes" id="UP000826775"/>
    </source>
</evidence>
<keyword evidence="5" id="KW-1185">Reference proteome</keyword>
<protein>
    <recommendedName>
        <fullName evidence="6">Outer membrane protein</fullName>
    </recommendedName>
</protein>
<keyword evidence="1" id="KW-0175">Coiled coil</keyword>
<evidence type="ECO:0000256" key="2">
    <source>
        <dbReference type="SAM" id="MobiDB-lite"/>
    </source>
</evidence>
<feature type="coiled-coil region" evidence="1">
    <location>
        <begin position="139"/>
        <end position="177"/>
    </location>
</feature>
<sequence length="639" mass="69292">MKRLRLIYFLCSLIAHAHPYSSYLDGAFFSFGMDAGGGNVLESSHTQPSSDIQKINAYHEELKDYQNAMNTLQANKTQTMQTLQTLLQDLQNLNLPSSASLIAQIQTAIRTQNIESVSGIADSVAAYQQYLEKIISGYESQNQALVNQAQQEIAQYKKELSQANSQNKQALENAINTFNSFNQQIKSAANALGITYTPLSLPPPLNSNSNISSLTPQQASNALQALADEVNQIASIVGGDISKLGQASQKIAIDYLNQSNTLKNDESSAVTNALNQIVGITQTVGRAFHNQWVNYANGQTFFLNNASIAKEGYINAGDTCVFDIIINNQASSIHHCGYEGGTTGVLNSFTSAASKYGLTPQEIWNTLFNVAELKKNVYIGPSNCSRGDCSGVNPKTAIAGMQNFFNFMNGYVGAANFAGNFTNSKLYSSIDNDLMAGDFSPVTNFVDAYVKTFVPDMLQTFVLNPVWLMSLVPGAHTYNGPPATPSASQKNEVVSKWNSPNVKYCYDSPAIGLDFSQGYAVCGYNWWAQAMFMGYFGYLTNQTGALESILTNQLATVTSAITAASNATNAYNTFKAKNPQPSNPDYKVPTLPNPPIPKPVPAPPIPHISTNATPLPTVNKPQPPCSLSPRKTYRKARCS</sequence>
<evidence type="ECO:0000256" key="1">
    <source>
        <dbReference type="SAM" id="Coils"/>
    </source>
</evidence>
<dbReference type="EMBL" id="AP024814">
    <property type="protein sequence ID" value="BCZ17521.1"/>
    <property type="molecule type" value="Genomic_DNA"/>
</dbReference>
<feature type="region of interest" description="Disordered" evidence="2">
    <location>
        <begin position="573"/>
        <end position="639"/>
    </location>
</feature>
<feature type="compositionally biased region" description="Polar residues" evidence="2">
    <location>
        <begin position="609"/>
        <end position="620"/>
    </location>
</feature>